<feature type="compositionally biased region" description="Polar residues" evidence="1">
    <location>
        <begin position="27"/>
        <end position="57"/>
    </location>
</feature>
<dbReference type="Proteomes" id="UP000326565">
    <property type="component" value="Unassembled WGS sequence"/>
</dbReference>
<organism evidence="2 3">
    <name type="scientific">Aspergillus leporis</name>
    <dbReference type="NCBI Taxonomy" id="41062"/>
    <lineage>
        <taxon>Eukaryota</taxon>
        <taxon>Fungi</taxon>
        <taxon>Dikarya</taxon>
        <taxon>Ascomycota</taxon>
        <taxon>Pezizomycotina</taxon>
        <taxon>Eurotiomycetes</taxon>
        <taxon>Eurotiomycetidae</taxon>
        <taxon>Eurotiales</taxon>
        <taxon>Aspergillaceae</taxon>
        <taxon>Aspergillus</taxon>
        <taxon>Aspergillus subgen. Circumdati</taxon>
    </lineage>
</organism>
<keyword evidence="3" id="KW-1185">Reference proteome</keyword>
<evidence type="ECO:0000313" key="2">
    <source>
        <dbReference type="EMBL" id="KAB8072322.1"/>
    </source>
</evidence>
<feature type="region of interest" description="Disordered" evidence="1">
    <location>
        <begin position="22"/>
        <end position="84"/>
    </location>
</feature>
<accession>A0A5N5WZ24</accession>
<sequence length="103" mass="11395">MNALEMSSDSVQGPDRATWLSMPTIASHRSQGTLTKSVSTGLRKSYSDPTALTTTNGVRPRSLPFKSPLNHRMDEDPPREQGPWTSEALDLFDFWPPGLPKPN</sequence>
<protein>
    <submittedName>
        <fullName evidence="2">Uncharacterized protein</fullName>
    </submittedName>
</protein>
<gene>
    <name evidence="2" type="ORF">BDV29DRAFT_177632</name>
</gene>
<name>A0A5N5WZ24_9EURO</name>
<reference evidence="2 3" key="1">
    <citation type="submission" date="2019-04" db="EMBL/GenBank/DDBJ databases">
        <title>Friends and foes A comparative genomics study of 23 Aspergillus species from section Flavi.</title>
        <authorList>
            <consortium name="DOE Joint Genome Institute"/>
            <person name="Kjaerbolling I."/>
            <person name="Vesth T."/>
            <person name="Frisvad J.C."/>
            <person name="Nybo J.L."/>
            <person name="Theobald S."/>
            <person name="Kildgaard S."/>
            <person name="Isbrandt T."/>
            <person name="Kuo A."/>
            <person name="Sato A."/>
            <person name="Lyhne E.K."/>
            <person name="Kogle M.E."/>
            <person name="Wiebenga A."/>
            <person name="Kun R.S."/>
            <person name="Lubbers R.J."/>
            <person name="Makela M.R."/>
            <person name="Barry K."/>
            <person name="Chovatia M."/>
            <person name="Clum A."/>
            <person name="Daum C."/>
            <person name="Haridas S."/>
            <person name="He G."/>
            <person name="LaButti K."/>
            <person name="Lipzen A."/>
            <person name="Mondo S."/>
            <person name="Riley R."/>
            <person name="Salamov A."/>
            <person name="Simmons B.A."/>
            <person name="Magnuson J.K."/>
            <person name="Henrissat B."/>
            <person name="Mortensen U.H."/>
            <person name="Larsen T.O."/>
            <person name="Devries R.P."/>
            <person name="Grigoriev I.V."/>
            <person name="Machida M."/>
            <person name="Baker S.E."/>
            <person name="Andersen M.R."/>
        </authorList>
    </citation>
    <scope>NUCLEOTIDE SEQUENCE [LARGE SCALE GENOMIC DNA]</scope>
    <source>
        <strain evidence="2 3">CBS 151.66</strain>
    </source>
</reference>
<proteinExistence type="predicted"/>
<dbReference type="EMBL" id="ML732250">
    <property type="protein sequence ID" value="KAB8072322.1"/>
    <property type="molecule type" value="Genomic_DNA"/>
</dbReference>
<dbReference type="AlphaFoldDB" id="A0A5N5WZ24"/>
<evidence type="ECO:0000256" key="1">
    <source>
        <dbReference type="SAM" id="MobiDB-lite"/>
    </source>
</evidence>
<dbReference type="OrthoDB" id="6513042at2759"/>
<evidence type="ECO:0000313" key="3">
    <source>
        <dbReference type="Proteomes" id="UP000326565"/>
    </source>
</evidence>